<dbReference type="RefSeq" id="WP_054197053.1">
    <property type="nucleotide sequence ID" value="NZ_CABMKQ010000016.1"/>
</dbReference>
<accession>A0A0M4SNM0</accession>
<sequence length="310" mass="34910">MSEPLISIVTATYKRPELLQKAIKSALAQSYKNIEIVVTDDGDDESASEICNSFNDARIKFVKNSAHKKSPNGNKNNGFDNATGEFVCLLDDDDELLPEAIAQCYEILKSGEYSCVFADAICEKDGVMTEVMAGRSPYNMSGAMSKVDYHCGRINGEYFKLFSREFIDGFRFDESSFGGENELYIRFFEKNVFYLKKPLYIYRIARSDSATLNASKHPLNVANAYIKTANMHYDIAIKNEPKFLAIQYKNAAYYAKIAGEYGLMLRCIFKSLSIKFSKEAFVFLLLSPLPSGILPALSKLRVKIKQRFGV</sequence>
<dbReference type="KEGG" id="ccoc:CCON33237_1469"/>
<dbReference type="EMBL" id="CP012541">
    <property type="protein sequence ID" value="ALF48121.1"/>
    <property type="molecule type" value="Genomic_DNA"/>
</dbReference>
<evidence type="ECO:0000313" key="3">
    <source>
        <dbReference type="Proteomes" id="UP000066049"/>
    </source>
</evidence>
<reference evidence="3" key="1">
    <citation type="submission" date="2015-08" db="EMBL/GenBank/DDBJ databases">
        <title>Comparative genomics of the Campylobacter concisus group.</title>
        <authorList>
            <person name="Miller W.G."/>
            <person name="Yee E."/>
            <person name="Chapman M.H."/>
            <person name="Huynh S."/>
            <person name="Bono J.L."/>
            <person name="On S.L.W."/>
            <person name="St Leger J."/>
            <person name="Foster G."/>
            <person name="Parker C.T."/>
        </authorList>
    </citation>
    <scope>NUCLEOTIDE SEQUENCE [LARGE SCALE GENOMIC DNA]</scope>
    <source>
        <strain evidence="3">ATCC 33237</strain>
    </source>
</reference>
<protein>
    <submittedName>
        <fullName evidence="2">GalNAc5-diNAcBac-PP-undecaprenol beta-1,3-glucosyltransferase</fullName>
        <ecNumber evidence="2">2.4.1.293</ecNumber>
    </submittedName>
</protein>
<organism evidence="2 3">
    <name type="scientific">Campylobacter concisus</name>
    <dbReference type="NCBI Taxonomy" id="199"/>
    <lineage>
        <taxon>Bacteria</taxon>
        <taxon>Pseudomonadati</taxon>
        <taxon>Campylobacterota</taxon>
        <taxon>Epsilonproteobacteria</taxon>
        <taxon>Campylobacterales</taxon>
        <taxon>Campylobacteraceae</taxon>
        <taxon>Campylobacter</taxon>
    </lineage>
</organism>
<dbReference type="InterPro" id="IPR029044">
    <property type="entry name" value="Nucleotide-diphossugar_trans"/>
</dbReference>
<keyword evidence="2" id="KW-0808">Transferase</keyword>
<proteinExistence type="predicted"/>
<dbReference type="GO" id="GO:0016758">
    <property type="term" value="F:hexosyltransferase activity"/>
    <property type="evidence" value="ECO:0007669"/>
    <property type="project" value="UniProtKB-ARBA"/>
</dbReference>
<dbReference type="PANTHER" id="PTHR22916:SF3">
    <property type="entry name" value="UDP-GLCNAC:BETAGAL BETA-1,3-N-ACETYLGLUCOSAMINYLTRANSFERASE-LIKE PROTEIN 1"/>
    <property type="match status" value="1"/>
</dbReference>
<dbReference type="Gene3D" id="3.90.550.10">
    <property type="entry name" value="Spore Coat Polysaccharide Biosynthesis Protein SpsA, Chain A"/>
    <property type="match status" value="1"/>
</dbReference>
<dbReference type="PANTHER" id="PTHR22916">
    <property type="entry name" value="GLYCOSYLTRANSFERASE"/>
    <property type="match status" value="1"/>
</dbReference>
<dbReference type="GeneID" id="28663148"/>
<dbReference type="EC" id="2.4.1.293" evidence="2"/>
<gene>
    <name evidence="2" type="primary">pglI</name>
    <name evidence="2" type="ORF">CCON33237_1469</name>
</gene>
<evidence type="ECO:0000313" key="2">
    <source>
        <dbReference type="EMBL" id="ALF48121.1"/>
    </source>
</evidence>
<keyword evidence="2" id="KW-0328">Glycosyltransferase</keyword>
<dbReference type="SUPFAM" id="SSF53448">
    <property type="entry name" value="Nucleotide-diphospho-sugar transferases"/>
    <property type="match status" value="1"/>
</dbReference>
<name>A0A0M4SNM0_9BACT</name>
<dbReference type="Proteomes" id="UP000066049">
    <property type="component" value="Chromosome"/>
</dbReference>
<evidence type="ECO:0000259" key="1">
    <source>
        <dbReference type="Pfam" id="PF00535"/>
    </source>
</evidence>
<feature type="domain" description="Glycosyltransferase 2-like" evidence="1">
    <location>
        <begin position="7"/>
        <end position="138"/>
    </location>
</feature>
<dbReference type="AlphaFoldDB" id="A0A0M4SNM0"/>
<dbReference type="PATRIC" id="fig|199.248.peg.1516"/>
<dbReference type="Pfam" id="PF00535">
    <property type="entry name" value="Glycos_transf_2"/>
    <property type="match status" value="1"/>
</dbReference>
<dbReference type="InterPro" id="IPR001173">
    <property type="entry name" value="Glyco_trans_2-like"/>
</dbReference>